<keyword evidence="2" id="KW-0472">Membrane</keyword>
<evidence type="ECO:0000313" key="3">
    <source>
        <dbReference type="EMBL" id="MDR4124645.1"/>
    </source>
</evidence>
<evidence type="ECO:0000256" key="1">
    <source>
        <dbReference type="SAM" id="MobiDB-lite"/>
    </source>
</evidence>
<keyword evidence="4" id="KW-1185">Reference proteome</keyword>
<sequence>MTKPVQATSPAAVPVFLSLGFRPLYICGCAWALISVAIWIFAPSIVPAPFFAVAWHAHEMLWGFIATIAVGFLLTASATWTGFNPMKGLPLAAISLAWLAARVAYLAGGTGAFITGMVLESIFFGYSAIRLMQVMLKGKSVRNYGVPALVLGLGASNVLFLLATLQGDYLLVIDRFNTGMLFMAVLTILIARRVIPFFAGRMVPGLDIPMLVNSGRVQLAIGSLAIVAGLLKFSLVMAACLAVVGAIGLYQLVRWKPLNVLHKPMLWILYLGYLGLAAGLLAAAAHLSGLGGLYLARAAAHVHIIGMGGFAVLIIGMVTRTALGHTGRPLALDGSMLASYWLMVAAVLLRLIALWPSTFSGTLLHAAATAWIASLALYLFRYIPILTQPRADAAPRAPAPATQPPRPHAPAGSK</sequence>
<comment type="caution">
    <text evidence="3">The sequence shown here is derived from an EMBL/GenBank/DDBJ whole genome shotgun (WGS) entry which is preliminary data.</text>
</comment>
<dbReference type="Proteomes" id="UP001232156">
    <property type="component" value="Unassembled WGS sequence"/>
</dbReference>
<feature type="transmembrane region" description="Helical" evidence="2">
    <location>
        <begin position="265"/>
        <end position="286"/>
    </location>
</feature>
<dbReference type="InterPro" id="IPR010266">
    <property type="entry name" value="NnrS"/>
</dbReference>
<reference evidence="3 4" key="1">
    <citation type="submission" date="2023-08" db="EMBL/GenBank/DDBJ databases">
        <title>Alcaligenaceae gen. nov., a novel taxon isolated from the sludge of Yixing Pesticide Factory.</title>
        <authorList>
            <person name="Ruan L."/>
        </authorList>
    </citation>
    <scope>NUCLEOTIDE SEQUENCE [LARGE SCALE GENOMIC DNA]</scope>
    <source>
        <strain evidence="3 4">LG-2</strain>
    </source>
</reference>
<evidence type="ECO:0000313" key="4">
    <source>
        <dbReference type="Proteomes" id="UP001232156"/>
    </source>
</evidence>
<keyword evidence="2" id="KW-0812">Transmembrane</keyword>
<feature type="transmembrane region" description="Helical" evidence="2">
    <location>
        <begin position="176"/>
        <end position="195"/>
    </location>
</feature>
<proteinExistence type="predicted"/>
<gene>
    <name evidence="3" type="ORF">Q8947_01425</name>
</gene>
<dbReference type="Pfam" id="PF05940">
    <property type="entry name" value="NnrS"/>
    <property type="match status" value="1"/>
</dbReference>
<feature type="transmembrane region" description="Helical" evidence="2">
    <location>
        <begin position="359"/>
        <end position="380"/>
    </location>
</feature>
<accession>A0ABU1D2I7</accession>
<feature type="region of interest" description="Disordered" evidence="1">
    <location>
        <begin position="394"/>
        <end position="414"/>
    </location>
</feature>
<keyword evidence="2" id="KW-1133">Transmembrane helix</keyword>
<feature type="compositionally biased region" description="Pro residues" evidence="1">
    <location>
        <begin position="397"/>
        <end position="408"/>
    </location>
</feature>
<feature type="transmembrane region" description="Helical" evidence="2">
    <location>
        <begin position="298"/>
        <end position="318"/>
    </location>
</feature>
<dbReference type="EMBL" id="JAUZQE010000002">
    <property type="protein sequence ID" value="MDR4124645.1"/>
    <property type="molecule type" value="Genomic_DNA"/>
</dbReference>
<feature type="transmembrane region" description="Helical" evidence="2">
    <location>
        <begin position="144"/>
        <end position="164"/>
    </location>
</feature>
<dbReference type="RefSeq" id="WP_165279191.1">
    <property type="nucleotide sequence ID" value="NZ_JAUZQE010000002.1"/>
</dbReference>
<feature type="transmembrane region" description="Helical" evidence="2">
    <location>
        <begin position="62"/>
        <end position="81"/>
    </location>
</feature>
<feature type="transmembrane region" description="Helical" evidence="2">
    <location>
        <begin position="233"/>
        <end position="253"/>
    </location>
</feature>
<feature type="transmembrane region" description="Helical" evidence="2">
    <location>
        <begin position="330"/>
        <end position="353"/>
    </location>
</feature>
<feature type="transmembrane region" description="Helical" evidence="2">
    <location>
        <begin position="113"/>
        <end position="132"/>
    </location>
</feature>
<protein>
    <submittedName>
        <fullName evidence="3">NnrS family protein</fullName>
    </submittedName>
</protein>
<evidence type="ECO:0000256" key="2">
    <source>
        <dbReference type="SAM" id="Phobius"/>
    </source>
</evidence>
<name>A0ABU1D2I7_9BURK</name>
<feature type="transmembrane region" description="Helical" evidence="2">
    <location>
        <begin position="207"/>
        <end position="227"/>
    </location>
</feature>
<organism evidence="3 4">
    <name type="scientific">Yanghanlia caeni</name>
    <dbReference type="NCBI Taxonomy" id="3064283"/>
    <lineage>
        <taxon>Bacteria</taxon>
        <taxon>Pseudomonadati</taxon>
        <taxon>Pseudomonadota</taxon>
        <taxon>Betaproteobacteria</taxon>
        <taxon>Burkholderiales</taxon>
        <taxon>Alcaligenaceae</taxon>
        <taxon>Yanghanlia</taxon>
    </lineage>
</organism>